<feature type="region of interest" description="Disordered" evidence="1">
    <location>
        <begin position="343"/>
        <end position="370"/>
    </location>
</feature>
<dbReference type="CDD" id="cd00167">
    <property type="entry name" value="SANT"/>
    <property type="match status" value="1"/>
</dbReference>
<organism evidence="2 3">
    <name type="scientific">Camelus dromedarius</name>
    <name type="common">Dromedary</name>
    <name type="synonym">Arabian camel</name>
    <dbReference type="NCBI Taxonomy" id="9838"/>
    <lineage>
        <taxon>Eukaryota</taxon>
        <taxon>Metazoa</taxon>
        <taxon>Chordata</taxon>
        <taxon>Craniata</taxon>
        <taxon>Vertebrata</taxon>
        <taxon>Euteleostomi</taxon>
        <taxon>Mammalia</taxon>
        <taxon>Eutheria</taxon>
        <taxon>Laurasiatheria</taxon>
        <taxon>Artiodactyla</taxon>
        <taxon>Tylopoda</taxon>
        <taxon>Camelidae</taxon>
        <taxon>Camelus</taxon>
    </lineage>
</organism>
<evidence type="ECO:0000256" key="1">
    <source>
        <dbReference type="SAM" id="MobiDB-lite"/>
    </source>
</evidence>
<gene>
    <name evidence="2" type="ORF">Cadr_000027020</name>
</gene>
<comment type="caution">
    <text evidence="2">The sequence shown here is derived from an EMBL/GenBank/DDBJ whole genome shotgun (WGS) entry which is preliminary data.</text>
</comment>
<dbReference type="InterPro" id="IPR045902">
    <property type="entry name" value="SANBR-like"/>
</dbReference>
<sequence length="370" mass="41558">MILYPSIGIHQTINWETVARLVPGLTPKECAKRFDEQKSGGSSPVDNQYSPLMAAGESPVETLATCIKFSLLNTQGEFQETPVEFLKMDLLVEQCIHNNMNAIVATPCNMNCINANLITHIADLQHNEVDDLKDKKAYKVRDHMVALHDQGEGKDLLSCPTARILDDLHKHKDVILVPFAKDTVSDSGVGLRDEKGLDCDVLLEPNTPWGPKSGELKAFWSLKNWTLQLKQQSLFSEEEYTTGSEVTEVEVGDEEEKKEKALEKSTSRDVSPFTVSMQKNKWDATRSLRFSQDAQREDDQRQMSEITRYLIKMRLGDLDQVKSKEAKEFAGGIHSRFEAQIKASVPVTARQSSSEKSTRSKSRFGQGRPV</sequence>
<dbReference type="InterPro" id="IPR001005">
    <property type="entry name" value="SANT/Myb"/>
</dbReference>
<keyword evidence="3" id="KW-1185">Reference proteome</keyword>
<proteinExistence type="predicted"/>
<feature type="region of interest" description="Disordered" evidence="1">
    <location>
        <begin position="245"/>
        <end position="265"/>
    </location>
</feature>
<dbReference type="PANTHER" id="PTHR20946:SF0">
    <property type="entry name" value="SANT AND BTB DOMAIN REGULATOR OF CLASS SWITCH RECOMBINATION"/>
    <property type="match status" value="1"/>
</dbReference>
<dbReference type="PANTHER" id="PTHR20946">
    <property type="entry name" value="SANT AND BTB DOMAIN REGULATOR OF CLASS SWITCH RECOMBINATION"/>
    <property type="match status" value="1"/>
</dbReference>
<feature type="compositionally biased region" description="Basic and acidic residues" evidence="1">
    <location>
        <begin position="255"/>
        <end position="265"/>
    </location>
</feature>
<name>A0A5N4C693_CAMDR</name>
<dbReference type="Proteomes" id="UP000299084">
    <property type="component" value="Unassembled WGS sequence"/>
</dbReference>
<evidence type="ECO:0000313" key="2">
    <source>
        <dbReference type="EMBL" id="KAB1253904.1"/>
    </source>
</evidence>
<evidence type="ECO:0000313" key="3">
    <source>
        <dbReference type="Proteomes" id="UP000299084"/>
    </source>
</evidence>
<accession>A0A5N4C693</accession>
<reference evidence="2 3" key="1">
    <citation type="journal article" date="2019" name="Mol. Ecol. Resour.">
        <title>Improving Illumina assemblies with Hi-C and long reads: an example with the North African dromedary.</title>
        <authorList>
            <person name="Elbers J.P."/>
            <person name="Rogers M.F."/>
            <person name="Perelman P.L."/>
            <person name="Proskuryakova A.A."/>
            <person name="Serdyukova N.A."/>
            <person name="Johnson W.E."/>
            <person name="Horin P."/>
            <person name="Corander J."/>
            <person name="Murphy D."/>
            <person name="Burger P.A."/>
        </authorList>
    </citation>
    <scope>NUCLEOTIDE SEQUENCE [LARGE SCALE GENOMIC DNA]</scope>
    <source>
        <strain evidence="2">Drom800</strain>
        <tissue evidence="2">Blood</tissue>
    </source>
</reference>
<dbReference type="EMBL" id="JWIN03000035">
    <property type="protein sequence ID" value="KAB1253904.1"/>
    <property type="molecule type" value="Genomic_DNA"/>
</dbReference>
<dbReference type="AlphaFoldDB" id="A0A5N4C693"/>
<protein>
    <submittedName>
        <fullName evidence="2">Uncharacterized protein</fullName>
    </submittedName>
</protein>